<gene>
    <name evidence="1" type="ORF">BELL_0867g00010</name>
</gene>
<proteinExistence type="predicted"/>
<evidence type="ECO:0000313" key="2">
    <source>
        <dbReference type="Proteomes" id="UP000297229"/>
    </source>
</evidence>
<protein>
    <submittedName>
        <fullName evidence="1">Uncharacterized protein</fullName>
    </submittedName>
</protein>
<comment type="caution">
    <text evidence="1">The sequence shown here is derived from an EMBL/GenBank/DDBJ whole genome shotgun (WGS) entry which is preliminary data.</text>
</comment>
<accession>A0A4Z1J2N7</accession>
<reference evidence="1 2" key="1">
    <citation type="submission" date="2017-12" db="EMBL/GenBank/DDBJ databases">
        <title>Comparative genomics of Botrytis spp.</title>
        <authorList>
            <person name="Valero-Jimenez C.A."/>
            <person name="Tapia P."/>
            <person name="Veloso J."/>
            <person name="Silva-Moreno E."/>
            <person name="Staats M."/>
            <person name="Valdes J.H."/>
            <person name="Van Kan J.A.L."/>
        </authorList>
    </citation>
    <scope>NUCLEOTIDE SEQUENCE [LARGE SCALE GENOMIC DNA]</scope>
    <source>
        <strain evidence="1 2">Be9601</strain>
    </source>
</reference>
<name>A0A4Z1J2N7_9HELO</name>
<dbReference type="Proteomes" id="UP000297229">
    <property type="component" value="Unassembled WGS sequence"/>
</dbReference>
<dbReference type="AlphaFoldDB" id="A0A4Z1J2N7"/>
<evidence type="ECO:0000313" key="1">
    <source>
        <dbReference type="EMBL" id="TGO67831.1"/>
    </source>
</evidence>
<keyword evidence="2" id="KW-1185">Reference proteome</keyword>
<sequence>MQRTLDNPSIKHSIITSSQPTKISWSLSAQFSPNICQILKEHQSDFNNFPQYCRTFSHPFVEARPIKTSSKTFIMSMPPPPKYTRDDRFLKEQWSSYLRMSFKTHSDQAAEEFEVIGIINNKLKEYEDDMRYSTCAKIMAIYKKLPSRSSDPDPDRTFIINRARYYYGSDLTHWRLKYNDYPKVKESFLLREIQEVCGVSYSITELGTYYLRHKKPEYEDPILEEWSKHWKKVFDNSRCRDGERPDVVARLVHFFDFLTADHGVELYYNTQIELPNNRGRYPSKPVETTEEFQARQRYKMYR</sequence>
<organism evidence="1 2">
    <name type="scientific">Botrytis elliptica</name>
    <dbReference type="NCBI Taxonomy" id="278938"/>
    <lineage>
        <taxon>Eukaryota</taxon>
        <taxon>Fungi</taxon>
        <taxon>Dikarya</taxon>
        <taxon>Ascomycota</taxon>
        <taxon>Pezizomycotina</taxon>
        <taxon>Leotiomycetes</taxon>
        <taxon>Helotiales</taxon>
        <taxon>Sclerotiniaceae</taxon>
        <taxon>Botrytis</taxon>
    </lineage>
</organism>
<dbReference type="EMBL" id="PQXM01000865">
    <property type="protein sequence ID" value="TGO67831.1"/>
    <property type="molecule type" value="Genomic_DNA"/>
</dbReference>